<organism evidence="2 3">
    <name type="scientific">Kwoniella newhampshirensis</name>
    <dbReference type="NCBI Taxonomy" id="1651941"/>
    <lineage>
        <taxon>Eukaryota</taxon>
        <taxon>Fungi</taxon>
        <taxon>Dikarya</taxon>
        <taxon>Basidiomycota</taxon>
        <taxon>Agaricomycotina</taxon>
        <taxon>Tremellomycetes</taxon>
        <taxon>Tremellales</taxon>
        <taxon>Cryptococcaceae</taxon>
        <taxon>Kwoniella</taxon>
    </lineage>
</organism>
<feature type="region of interest" description="Disordered" evidence="1">
    <location>
        <begin position="514"/>
        <end position="533"/>
    </location>
</feature>
<evidence type="ECO:0008006" key="4">
    <source>
        <dbReference type="Google" id="ProtNLM"/>
    </source>
</evidence>
<name>A0AAW0Z4D7_9TREE</name>
<feature type="region of interest" description="Disordered" evidence="1">
    <location>
        <begin position="222"/>
        <end position="280"/>
    </location>
</feature>
<keyword evidence="3" id="KW-1185">Reference proteome</keyword>
<dbReference type="GeneID" id="92178226"/>
<dbReference type="Proteomes" id="UP001388673">
    <property type="component" value="Unassembled WGS sequence"/>
</dbReference>
<gene>
    <name evidence="2" type="ORF">IAR55_000967</name>
</gene>
<accession>A0AAW0Z4D7</accession>
<dbReference type="EMBL" id="JBCAWK010000002">
    <property type="protein sequence ID" value="KAK8865819.1"/>
    <property type="molecule type" value="Genomic_DNA"/>
</dbReference>
<dbReference type="KEGG" id="kne:92178226"/>
<evidence type="ECO:0000256" key="1">
    <source>
        <dbReference type="SAM" id="MobiDB-lite"/>
    </source>
</evidence>
<comment type="caution">
    <text evidence="2">The sequence shown here is derived from an EMBL/GenBank/DDBJ whole genome shotgun (WGS) entry which is preliminary data.</text>
</comment>
<protein>
    <recommendedName>
        <fullName evidence="4">Arrestin C-terminal-like domain-containing protein</fullName>
    </recommendedName>
</protein>
<evidence type="ECO:0000313" key="2">
    <source>
        <dbReference type="EMBL" id="KAK8865819.1"/>
    </source>
</evidence>
<dbReference type="AlphaFoldDB" id="A0AAW0Z4D7"/>
<dbReference type="RefSeq" id="XP_066805298.1">
    <property type="nucleotide sequence ID" value="XM_066944097.1"/>
</dbReference>
<reference evidence="2 3" key="1">
    <citation type="journal article" date="2024" name="bioRxiv">
        <title>Comparative genomics of Cryptococcus and Kwoniella reveals pathogenesis evolution and contrasting karyotype dynamics via intercentromeric recombination or chromosome fusion.</title>
        <authorList>
            <person name="Coelho M.A."/>
            <person name="David-Palma M."/>
            <person name="Shea T."/>
            <person name="Bowers K."/>
            <person name="McGinley-Smith S."/>
            <person name="Mohammad A.W."/>
            <person name="Gnirke A."/>
            <person name="Yurkov A.M."/>
            <person name="Nowrousian M."/>
            <person name="Sun S."/>
            <person name="Cuomo C.A."/>
            <person name="Heitman J."/>
        </authorList>
    </citation>
    <scope>NUCLEOTIDE SEQUENCE [LARGE SCALE GENOMIC DNA]</scope>
    <source>
        <strain evidence="2 3">CBS 13917</strain>
    </source>
</reference>
<evidence type="ECO:0000313" key="3">
    <source>
        <dbReference type="Proteomes" id="UP001388673"/>
    </source>
</evidence>
<feature type="region of interest" description="Disordered" evidence="1">
    <location>
        <begin position="401"/>
        <end position="425"/>
    </location>
</feature>
<feature type="compositionally biased region" description="Polar residues" evidence="1">
    <location>
        <begin position="244"/>
        <end position="255"/>
    </location>
</feature>
<sequence length="643" mass="70000">MLELYLVPKQGNAGGRVFPHSGHLGVTSVVIQGSAITKLPRECDPLQVKAVSLRVRCTEYRTLKGGHDHLLWEQSQVLHSPTPGQEYVDLGDWQTSFKMSIPVDAALQARSSMCIREYKVVWRMELVIDHKPIPYVGNSMTKAFALDLLNHRTPTLSPISPPTARVVGADVYATELFLNAPHGAYGPTDTFTVALQARPIDAATTVKKVTVVLERTIESTEARLSRDSFKDPSPSRSSTPSPPNKISSLFRRSTSPRPPLQRIPSDPSMHQSEPDPSHLSVVRDKISEVTCTDVIPGNGGNHWCAMSISLPRRKGKWDIGETHHSELVSISYQLRATIVVKHARRSQSKMLVCPPVPVIVTSVSIAERADAVASADASVTKEKKRHRSSRRGLYMHEGNIDISEPMLGGHKRRTGRSKSPSSHASPIIHAITGVATDVKPILLPPDHPGQSQSISFVFPSPPPHESAPYINVLPPIQSFHSMSSSQLPSPPASRSGVDVDTPDLWRQFQATGRRISATTSEEDEVLPSRSRQKLHAVGDDREAAFQRPSLPSLDALGLGLPYVPDDGRPRSRPRTAPIHSTFSMHKIPPPLSGALSVPDGNLGTRPVTSMARMGSNNSLASAGDDNRFTFAFGAASVEGDNQQ</sequence>
<proteinExistence type="predicted"/>
<feature type="region of interest" description="Disordered" evidence="1">
    <location>
        <begin position="561"/>
        <end position="591"/>
    </location>
</feature>